<keyword evidence="1" id="KW-0614">Plasmid</keyword>
<sequence length="82" mass="9129">MALLHSTIWFIRLLGRTQQLLGAISPLTVSAGSWLNNGIQQTQIALEVYQTKPIMPYLACVAVRTFLLCHHSLTVTDPHEAE</sequence>
<organism evidence="1">
    <name type="scientific">Salmonella sp</name>
    <dbReference type="NCBI Taxonomy" id="599"/>
    <lineage>
        <taxon>Bacteria</taxon>
        <taxon>Pseudomonadati</taxon>
        <taxon>Pseudomonadota</taxon>
        <taxon>Gammaproteobacteria</taxon>
        <taxon>Enterobacterales</taxon>
        <taxon>Enterobacteriaceae</taxon>
        <taxon>Salmonella</taxon>
    </lineage>
</organism>
<gene>
    <name evidence="1" type="ORF">NNIBIDOC_00223</name>
</gene>
<evidence type="ECO:0000313" key="1">
    <source>
        <dbReference type="EMBL" id="QBM91549.1"/>
    </source>
</evidence>
<accession>A0A482EW86</accession>
<dbReference type="AlphaFoldDB" id="A0A482EW86"/>
<protein>
    <submittedName>
        <fullName evidence="1">Uncharacterized protein</fullName>
    </submittedName>
</protein>
<reference evidence="1" key="1">
    <citation type="submission" date="2019-01" db="EMBL/GenBank/DDBJ databases">
        <title>Salmonella strain 1423 plasmid sequences.</title>
        <authorList>
            <person name="Chen K."/>
            <person name="Chen S."/>
        </authorList>
    </citation>
    <scope>NUCLEOTIDE SEQUENCE</scope>
    <source>
        <strain evidence="1">Sa1423</strain>
        <plasmid evidence="1">pSa1423-160k</plasmid>
    </source>
</reference>
<geneLocation type="plasmid" evidence="1">
    <name>pSa1423-160k</name>
</geneLocation>
<name>A0A482EW86_SALSP</name>
<dbReference type="EMBL" id="MK356558">
    <property type="protein sequence ID" value="QBM91549.1"/>
    <property type="molecule type" value="Genomic_DNA"/>
</dbReference>
<proteinExistence type="predicted"/>